<name>A0ABY7H7X2_9BACT</name>
<evidence type="ECO:0000313" key="4">
    <source>
        <dbReference type="Proteomes" id="UP001164459"/>
    </source>
</evidence>
<dbReference type="RefSeq" id="WP_269037695.1">
    <property type="nucleotide sequence ID" value="NZ_CP114040.1"/>
</dbReference>
<keyword evidence="2" id="KW-1133">Transmembrane helix</keyword>
<keyword evidence="4" id="KW-1185">Reference proteome</keyword>
<feature type="region of interest" description="Disordered" evidence="1">
    <location>
        <begin position="84"/>
        <end position="104"/>
    </location>
</feature>
<gene>
    <name evidence="3" type="ORF">O0S08_04315</name>
</gene>
<organism evidence="3 4">
    <name type="scientific">Nannocystis punicea</name>
    <dbReference type="NCBI Taxonomy" id="2995304"/>
    <lineage>
        <taxon>Bacteria</taxon>
        <taxon>Pseudomonadati</taxon>
        <taxon>Myxococcota</taxon>
        <taxon>Polyangia</taxon>
        <taxon>Nannocystales</taxon>
        <taxon>Nannocystaceae</taxon>
        <taxon>Nannocystis</taxon>
    </lineage>
</organism>
<proteinExistence type="predicted"/>
<feature type="transmembrane region" description="Helical" evidence="2">
    <location>
        <begin position="20"/>
        <end position="40"/>
    </location>
</feature>
<keyword evidence="2" id="KW-0472">Membrane</keyword>
<keyword evidence="2" id="KW-0812">Transmembrane</keyword>
<reference evidence="3" key="1">
    <citation type="submission" date="2022-11" db="EMBL/GenBank/DDBJ databases">
        <title>Minimal conservation of predation-associated metabolite biosynthetic gene clusters underscores biosynthetic potential of Myxococcota including descriptions for ten novel species: Archangium lansinium sp. nov., Myxococcus landrumus sp. nov., Nannocystis bai.</title>
        <authorList>
            <person name="Ahearne A."/>
            <person name="Stevens C."/>
            <person name="Dowd S."/>
        </authorList>
    </citation>
    <scope>NUCLEOTIDE SEQUENCE</scope>
    <source>
        <strain evidence="3">Fl3</strain>
    </source>
</reference>
<evidence type="ECO:0000313" key="3">
    <source>
        <dbReference type="EMBL" id="WAS95363.1"/>
    </source>
</evidence>
<sequence length="104" mass="10600">MMNSLPVVPVESPLSSVVVRFAVVGFAVVGLAVVGFAVVVEVVSTSVVSPVVPVGPVVAGLVPVVSAAGSGPQARAQARAVQKTRRQSWEATPPKISQNCRAKI</sequence>
<dbReference type="Proteomes" id="UP001164459">
    <property type="component" value="Chromosome"/>
</dbReference>
<dbReference type="EMBL" id="CP114040">
    <property type="protein sequence ID" value="WAS95363.1"/>
    <property type="molecule type" value="Genomic_DNA"/>
</dbReference>
<evidence type="ECO:0000256" key="1">
    <source>
        <dbReference type="SAM" id="MobiDB-lite"/>
    </source>
</evidence>
<evidence type="ECO:0000256" key="2">
    <source>
        <dbReference type="SAM" id="Phobius"/>
    </source>
</evidence>
<protein>
    <submittedName>
        <fullName evidence="3">Uncharacterized protein</fullName>
    </submittedName>
</protein>
<feature type="compositionally biased region" description="Polar residues" evidence="1">
    <location>
        <begin position="95"/>
        <end position="104"/>
    </location>
</feature>
<accession>A0ABY7H7X2</accession>